<reference evidence="5" key="1">
    <citation type="journal article" date="2019" name="Int. J. Syst. Evol. Microbiol.">
        <title>The Global Catalogue of Microorganisms (GCM) 10K type strain sequencing project: providing services to taxonomists for standard genome sequencing and annotation.</title>
        <authorList>
            <consortium name="The Broad Institute Genomics Platform"/>
            <consortium name="The Broad Institute Genome Sequencing Center for Infectious Disease"/>
            <person name="Wu L."/>
            <person name="Ma J."/>
        </authorList>
    </citation>
    <scope>NUCLEOTIDE SEQUENCE [LARGE SCALE GENOMIC DNA]</scope>
    <source>
        <strain evidence="5">NBRC 102520</strain>
    </source>
</reference>
<evidence type="ECO:0000256" key="1">
    <source>
        <dbReference type="SAM" id="Coils"/>
    </source>
</evidence>
<evidence type="ECO:0000259" key="3">
    <source>
        <dbReference type="PROSITE" id="PS50104"/>
    </source>
</evidence>
<dbReference type="SUPFAM" id="SSF52200">
    <property type="entry name" value="Toll/Interleukin receptor TIR domain"/>
    <property type="match status" value="1"/>
</dbReference>
<dbReference type="InterPro" id="IPR000157">
    <property type="entry name" value="TIR_dom"/>
</dbReference>
<gene>
    <name evidence="4" type="ORF">GCM10007857_19850</name>
</gene>
<comment type="caution">
    <text evidence="4">The sequence shown here is derived from an EMBL/GenBank/DDBJ whole genome shotgun (WGS) entry which is preliminary data.</text>
</comment>
<evidence type="ECO:0000313" key="5">
    <source>
        <dbReference type="Proteomes" id="UP001156905"/>
    </source>
</evidence>
<feature type="domain" description="TIR" evidence="3">
    <location>
        <begin position="17"/>
        <end position="180"/>
    </location>
</feature>
<dbReference type="Proteomes" id="UP001156905">
    <property type="component" value="Unassembled WGS sequence"/>
</dbReference>
<dbReference type="PROSITE" id="PS50104">
    <property type="entry name" value="TIR"/>
    <property type="match status" value="1"/>
</dbReference>
<dbReference type="InterPro" id="IPR035897">
    <property type="entry name" value="Toll_tir_struct_dom_sf"/>
</dbReference>
<proteinExistence type="predicted"/>
<dbReference type="Pfam" id="PF13676">
    <property type="entry name" value="TIR_2"/>
    <property type="match status" value="1"/>
</dbReference>
<organism evidence="4 5">
    <name type="scientific">Bradyrhizobium iriomotense</name>
    <dbReference type="NCBI Taxonomy" id="441950"/>
    <lineage>
        <taxon>Bacteria</taxon>
        <taxon>Pseudomonadati</taxon>
        <taxon>Pseudomonadota</taxon>
        <taxon>Alphaproteobacteria</taxon>
        <taxon>Hyphomicrobiales</taxon>
        <taxon>Nitrobacteraceae</taxon>
        <taxon>Bradyrhizobium</taxon>
    </lineage>
</organism>
<keyword evidence="5" id="KW-1185">Reference proteome</keyword>
<accession>A0ABQ6AUZ5</accession>
<protein>
    <recommendedName>
        <fullName evidence="3">TIR domain-containing protein</fullName>
    </recommendedName>
</protein>
<dbReference type="RefSeq" id="WP_284264209.1">
    <property type="nucleotide sequence ID" value="NZ_BSOW01000005.1"/>
</dbReference>
<evidence type="ECO:0000256" key="2">
    <source>
        <dbReference type="SAM" id="MobiDB-lite"/>
    </source>
</evidence>
<feature type="coiled-coil region" evidence="1">
    <location>
        <begin position="397"/>
        <end position="424"/>
    </location>
</feature>
<feature type="region of interest" description="Disordered" evidence="2">
    <location>
        <begin position="180"/>
        <end position="202"/>
    </location>
</feature>
<keyword evidence="1" id="KW-0175">Coiled coil</keyword>
<evidence type="ECO:0000313" key="4">
    <source>
        <dbReference type="EMBL" id="GLR85275.1"/>
    </source>
</evidence>
<name>A0ABQ6AUZ5_9BRAD</name>
<dbReference type="Gene3D" id="3.40.50.10140">
    <property type="entry name" value="Toll/interleukin-1 receptor homology (TIR) domain"/>
    <property type="match status" value="1"/>
</dbReference>
<dbReference type="EMBL" id="BSOW01000005">
    <property type="protein sequence ID" value="GLR85275.1"/>
    <property type="molecule type" value="Genomic_DNA"/>
</dbReference>
<sequence length="512" mass="58067">MSLVEASVAHASLMEDSPIRIFLSYAHEDDEIVTVFQRAFDFLEREVDGNLRVFRDRSSIPPGGYISEQIKEDLRLSDYLVVFFTGTTRKNVSWNGVEVGFFQALMDDERKRTGKTGRRIVPIYFDELPPTLTDVKGISLRLSSNDLSRPKDEYVASLVTKQEDEDDPLSEFLRDVARGAEGRSRQRAMNEKDAEKKQKHRDETIDKTIVPLILSAMYDSLGARIAKRSIEQKLIEFQIEGGSLTKPGIPPEARLVEHGKAFSLFKLPNRENEIEWQQFATELTNAAKEDAPAIMRAMERVFDSAIDNVKAIDNDQLVRAPGDGELYRVLVTTHFDYYNGRKIVHMYFIEKLKRKEYGSEETTIALAYLNVAARYRSIFLEPKSELSVRAFKNESENDKLRDMVIQTQREIVLIEDEAEQLKLDSFAAKSVLWGAQADPEAAKKAKLQWQQVRSELFASANRVLAANPEDATFAAAIGDWMTVLDRFTTVAGKINVDVGSLALARLTEFFAL</sequence>